<dbReference type="AlphaFoldDB" id="A0A0G0F216"/>
<dbReference type="Proteomes" id="UP000034492">
    <property type="component" value="Unassembled WGS sequence"/>
</dbReference>
<evidence type="ECO:0000313" key="3">
    <source>
        <dbReference type="Proteomes" id="UP000034492"/>
    </source>
</evidence>
<comment type="caution">
    <text evidence="2">The sequence shown here is derived from an EMBL/GenBank/DDBJ whole genome shotgun (WGS) entry which is preliminary data.</text>
</comment>
<evidence type="ECO:0000313" key="2">
    <source>
        <dbReference type="EMBL" id="KKQ07615.1"/>
    </source>
</evidence>
<keyword evidence="1" id="KW-1133">Transmembrane helix</keyword>
<proteinExistence type="predicted"/>
<dbReference type="EMBL" id="LBSA01000041">
    <property type="protein sequence ID" value="KKQ07615.1"/>
    <property type="molecule type" value="Genomic_DNA"/>
</dbReference>
<reference evidence="2 3" key="1">
    <citation type="journal article" date="2015" name="Nature">
        <title>rRNA introns, odd ribosomes, and small enigmatic genomes across a large radiation of phyla.</title>
        <authorList>
            <person name="Brown C.T."/>
            <person name="Hug L.A."/>
            <person name="Thomas B.C."/>
            <person name="Sharon I."/>
            <person name="Castelle C.J."/>
            <person name="Singh A."/>
            <person name="Wilkins M.J."/>
            <person name="Williams K.H."/>
            <person name="Banfield J.F."/>
        </authorList>
    </citation>
    <scope>NUCLEOTIDE SEQUENCE [LARGE SCALE GENOMIC DNA]</scope>
</reference>
<organism evidence="2 3">
    <name type="scientific">Candidatus Daviesbacteria bacterium GW2011_GWB1_36_5</name>
    <dbReference type="NCBI Taxonomy" id="1618426"/>
    <lineage>
        <taxon>Bacteria</taxon>
        <taxon>Candidatus Daviesiibacteriota</taxon>
    </lineage>
</organism>
<evidence type="ECO:0000256" key="1">
    <source>
        <dbReference type="SAM" id="Phobius"/>
    </source>
</evidence>
<sequence length="405" mass="46368">MILTKLSKKNRNIGLIALCIFFAFIFLQRTNINYPKVFQEKTKIITESSENIVKNCTDKLDWIKCYGEKLAVFNKSHKFPQTLALLKTLQDQDKKTSDCHLIAHYIASSEVEKNPNKWLDLFDYVDQNICINGFIHGALEGRSRFDREFVLTPSDVTKTCTLIEEKAAKRTGIKGDSLADDTCAHAFGHILFTEADEDVKKAVSECFKVDSEYQKHCFTGVFMEHITLENTANHKAVKPMRMNQETIQVLNDLCKKQVGGDAQSACYREIAHVYIFTGKKDPLQVFKLCKLALNAPQQKECYLHSAEMLVIDPVFDENRLKNICIFYKNYPGIYRGCMRRQVSSMLKSSTMFTQRAIKFCETFANEHKNLCYTTINKGITKLSIEERKGLCSTAPKQYLDICIGK</sequence>
<name>A0A0G0F216_9BACT</name>
<gene>
    <name evidence="2" type="ORF">US19_C0041G0006</name>
</gene>
<keyword evidence="1" id="KW-0812">Transmembrane</keyword>
<keyword evidence="1" id="KW-0472">Membrane</keyword>
<protein>
    <submittedName>
        <fullName evidence="2">Uncharacterized protein</fullName>
    </submittedName>
</protein>
<accession>A0A0G0F216</accession>
<feature type="transmembrane region" description="Helical" evidence="1">
    <location>
        <begin position="12"/>
        <end position="28"/>
    </location>
</feature>